<feature type="region of interest" description="Disordered" evidence="11">
    <location>
        <begin position="1"/>
        <end position="24"/>
    </location>
</feature>
<dbReference type="InterPro" id="IPR050515">
    <property type="entry name" value="Beta-lactam/transpept"/>
</dbReference>
<dbReference type="InterPro" id="IPR036138">
    <property type="entry name" value="PBP_dimer_sf"/>
</dbReference>
<dbReference type="RefSeq" id="WP_044645436.1">
    <property type="nucleotide sequence ID" value="NZ_JTHP01000009.1"/>
</dbReference>
<name>A0A0D7X5L9_9BACL</name>
<keyword evidence="15" id="KW-0131">Cell cycle</keyword>
<keyword evidence="9 12" id="KW-0472">Membrane</keyword>
<evidence type="ECO:0000256" key="3">
    <source>
        <dbReference type="ARBA" id="ARBA00007171"/>
    </source>
</evidence>
<dbReference type="OrthoDB" id="9770103at2"/>
<evidence type="ECO:0000256" key="9">
    <source>
        <dbReference type="ARBA" id="ARBA00023136"/>
    </source>
</evidence>
<sequence length="692" mass="77430">MDRGSLDKKFSFKKKSHEENEETQKKRTVYRTNLLFFSVFVLFAIIITRLAVLQFVQSAELKEQQQSVNTKNVPLAPRRGTIYDSTGLVKLAYSTPVQSLYVTLPKDYSKRAEKDRKPGKKLLPEFNAFVEKLAVKLNELGSTEGEQLDVEKIKERLDKDYTQYRGFTPRLVKSDLNREEIAYFLEHRQEFPGVEVVEESVRHYDPDRVAVQTIGYMYKFKGARTNRPKYKEIYQANSEVLRPEQVYSESETVGYDGLELQYQDELRGKNGYKTIEVNPRSMPEGIESITPPKKGYHLYSTINKEIQQKTEQAIVDQLRWLHTHPVSGKLHGDATTGFAVAMEVETGNVVAMASMPDYDSNVWKTGSTSPSVYDEIQHKMGNGTIKSVPSGKAGPHPESSVLLGSTIKPLTVLIGLKENLFSPGQTYLDTGSAYYGKNRSSRVGNSSGHVYGPLTPSKAIEFSSNTFMVDMIGKPLYDKYGSNAGMHQGIDVWDKYMKEFGLGVPTEVDLPGEWAGRLEYTSKHESALTRLVQASFGQQGKYTAMQLAQYTTVLATKGKRMQPHLVGKIVDDQGNLVRDFKPKVLNEVAFSDTYWNTVIRGMATDVKAFNGFPYDYARKTGTSQQVVGRAVKDNGVFIAFAPRQNPKLAVAVIIPEGGFGATSAGPVARKIFEAYDEVYGLDGTPKKPQAAK</sequence>
<dbReference type="InterPro" id="IPR005311">
    <property type="entry name" value="PBP_dimer"/>
</dbReference>
<evidence type="ECO:0000313" key="15">
    <source>
        <dbReference type="EMBL" id="KJD46288.1"/>
    </source>
</evidence>
<gene>
    <name evidence="15" type="ORF">QD47_06905</name>
</gene>
<evidence type="ECO:0000256" key="5">
    <source>
        <dbReference type="ARBA" id="ARBA00022692"/>
    </source>
</evidence>
<keyword evidence="10" id="KW-0961">Cell wall biogenesis/degradation</keyword>
<dbReference type="GO" id="GO:0009252">
    <property type="term" value="P:peptidoglycan biosynthetic process"/>
    <property type="evidence" value="ECO:0007669"/>
    <property type="project" value="UniProtKB-KW"/>
</dbReference>
<evidence type="ECO:0000259" key="13">
    <source>
        <dbReference type="Pfam" id="PF00905"/>
    </source>
</evidence>
<organism evidence="15 16">
    <name type="scientific">Paenibacillus terrae</name>
    <dbReference type="NCBI Taxonomy" id="159743"/>
    <lineage>
        <taxon>Bacteria</taxon>
        <taxon>Bacillati</taxon>
        <taxon>Bacillota</taxon>
        <taxon>Bacilli</taxon>
        <taxon>Bacillales</taxon>
        <taxon>Paenibacillaceae</taxon>
        <taxon>Paenibacillus</taxon>
    </lineage>
</organism>
<evidence type="ECO:0000256" key="7">
    <source>
        <dbReference type="ARBA" id="ARBA00022984"/>
    </source>
</evidence>
<comment type="caution">
    <text evidence="15">The sequence shown here is derived from an EMBL/GenBank/DDBJ whole genome shotgun (WGS) entry which is preliminary data.</text>
</comment>
<proteinExistence type="inferred from homology"/>
<dbReference type="InterPro" id="IPR012338">
    <property type="entry name" value="Beta-lactam/transpept-like"/>
</dbReference>
<dbReference type="Gene3D" id="3.90.1310.10">
    <property type="entry name" value="Penicillin-binding protein 2a (Domain 2)"/>
    <property type="match status" value="1"/>
</dbReference>
<evidence type="ECO:0000313" key="16">
    <source>
        <dbReference type="Proteomes" id="UP000032534"/>
    </source>
</evidence>
<keyword evidence="15" id="KW-0132">Cell division</keyword>
<evidence type="ECO:0000256" key="11">
    <source>
        <dbReference type="SAM" id="MobiDB-lite"/>
    </source>
</evidence>
<dbReference type="GO" id="GO:0071972">
    <property type="term" value="F:peptidoglycan L,D-transpeptidase activity"/>
    <property type="evidence" value="ECO:0007669"/>
    <property type="project" value="TreeGrafter"/>
</dbReference>
<feature type="domain" description="Penicillin-binding protein transpeptidase" evidence="13">
    <location>
        <begin position="337"/>
        <end position="673"/>
    </location>
</feature>
<feature type="transmembrane region" description="Helical" evidence="12">
    <location>
        <begin position="34"/>
        <end position="56"/>
    </location>
</feature>
<evidence type="ECO:0000256" key="2">
    <source>
        <dbReference type="ARBA" id="ARBA00004236"/>
    </source>
</evidence>
<keyword evidence="6" id="KW-0133">Cell shape</keyword>
<dbReference type="Pfam" id="PF00905">
    <property type="entry name" value="Transpeptidase"/>
    <property type="match status" value="1"/>
</dbReference>
<dbReference type="PANTHER" id="PTHR30627:SF2">
    <property type="entry name" value="PEPTIDOGLYCAN D,D-TRANSPEPTIDASE MRDA"/>
    <property type="match status" value="1"/>
</dbReference>
<dbReference type="InterPro" id="IPR001460">
    <property type="entry name" value="PCN-bd_Tpept"/>
</dbReference>
<dbReference type="GO" id="GO:0008658">
    <property type="term" value="F:penicillin binding"/>
    <property type="evidence" value="ECO:0007669"/>
    <property type="project" value="InterPro"/>
</dbReference>
<evidence type="ECO:0000256" key="8">
    <source>
        <dbReference type="ARBA" id="ARBA00022989"/>
    </source>
</evidence>
<dbReference type="PANTHER" id="PTHR30627">
    <property type="entry name" value="PEPTIDOGLYCAN D,D-TRANSPEPTIDASE"/>
    <property type="match status" value="1"/>
</dbReference>
<evidence type="ECO:0000256" key="1">
    <source>
        <dbReference type="ARBA" id="ARBA00004167"/>
    </source>
</evidence>
<dbReference type="Gene3D" id="3.40.710.10">
    <property type="entry name" value="DD-peptidase/beta-lactamase superfamily"/>
    <property type="match status" value="1"/>
</dbReference>
<comment type="subcellular location">
    <subcellularLocation>
        <location evidence="2">Cell membrane</location>
    </subcellularLocation>
    <subcellularLocation>
        <location evidence="1">Membrane</location>
        <topology evidence="1">Single-pass membrane protein</topology>
    </subcellularLocation>
</comment>
<dbReference type="EMBL" id="JTHP01000009">
    <property type="protein sequence ID" value="KJD46288.1"/>
    <property type="molecule type" value="Genomic_DNA"/>
</dbReference>
<evidence type="ECO:0000259" key="14">
    <source>
        <dbReference type="Pfam" id="PF03717"/>
    </source>
</evidence>
<dbReference type="AlphaFoldDB" id="A0A0D7X5L9"/>
<dbReference type="Pfam" id="PF03717">
    <property type="entry name" value="PBP_dimer"/>
    <property type="match status" value="1"/>
</dbReference>
<keyword evidence="8 12" id="KW-1133">Transmembrane helix</keyword>
<dbReference type="GO" id="GO:0005886">
    <property type="term" value="C:plasma membrane"/>
    <property type="evidence" value="ECO:0007669"/>
    <property type="project" value="UniProtKB-SubCell"/>
</dbReference>
<dbReference type="GO" id="GO:0008360">
    <property type="term" value="P:regulation of cell shape"/>
    <property type="evidence" value="ECO:0007669"/>
    <property type="project" value="UniProtKB-KW"/>
</dbReference>
<evidence type="ECO:0000256" key="6">
    <source>
        <dbReference type="ARBA" id="ARBA00022960"/>
    </source>
</evidence>
<evidence type="ECO:0000256" key="10">
    <source>
        <dbReference type="ARBA" id="ARBA00023316"/>
    </source>
</evidence>
<keyword evidence="7" id="KW-0573">Peptidoglycan synthesis</keyword>
<accession>A0A0D7X5L9</accession>
<dbReference type="SUPFAM" id="SSF56601">
    <property type="entry name" value="beta-lactamase/transpeptidase-like"/>
    <property type="match status" value="1"/>
</dbReference>
<dbReference type="Proteomes" id="UP000032534">
    <property type="component" value="Unassembled WGS sequence"/>
</dbReference>
<comment type="similarity">
    <text evidence="3">Belongs to the transpeptidase family.</text>
</comment>
<dbReference type="SUPFAM" id="SSF56519">
    <property type="entry name" value="Penicillin binding protein dimerisation domain"/>
    <property type="match status" value="1"/>
</dbReference>
<evidence type="ECO:0000256" key="12">
    <source>
        <dbReference type="SAM" id="Phobius"/>
    </source>
</evidence>
<dbReference type="GO" id="GO:0071555">
    <property type="term" value="P:cell wall organization"/>
    <property type="evidence" value="ECO:0007669"/>
    <property type="project" value="UniProtKB-KW"/>
</dbReference>
<reference evidence="15 16" key="1">
    <citation type="submission" date="2014-11" db="EMBL/GenBank/DDBJ databases">
        <title>Draft Genome Sequences of Paenibacillus polymyxa NRRL B-30509 and Paenibacillus terrae NRRL B-30644, Strains from a Poultry Environment that Produce Tridecaptin A and Paenicidins.</title>
        <authorList>
            <person name="van Belkum M.J."/>
            <person name="Lohans C.T."/>
            <person name="Vederas J.C."/>
        </authorList>
    </citation>
    <scope>NUCLEOTIDE SEQUENCE [LARGE SCALE GENOMIC DNA]</scope>
    <source>
        <strain evidence="15 16">NRRL B-30644</strain>
    </source>
</reference>
<keyword evidence="4" id="KW-1003">Cell membrane</keyword>
<dbReference type="PATRIC" id="fig|159743.3.peg.1511"/>
<keyword evidence="5 12" id="KW-0812">Transmembrane</keyword>
<dbReference type="GO" id="GO:0051301">
    <property type="term" value="P:cell division"/>
    <property type="evidence" value="ECO:0007669"/>
    <property type="project" value="UniProtKB-KW"/>
</dbReference>
<feature type="domain" description="Penicillin-binding protein dimerisation" evidence="14">
    <location>
        <begin position="76"/>
        <end position="279"/>
    </location>
</feature>
<evidence type="ECO:0000256" key="4">
    <source>
        <dbReference type="ARBA" id="ARBA00022475"/>
    </source>
</evidence>
<protein>
    <submittedName>
        <fullName evidence="15">Cell division protein FtsI</fullName>
    </submittedName>
</protein>
<keyword evidence="16" id="KW-1185">Reference proteome</keyword>